<protein>
    <recommendedName>
        <fullName evidence="5">Pentatricopeptide repeat-containing protein</fullName>
    </recommendedName>
</protein>
<dbReference type="FunFam" id="1.25.40.10:FF:000288">
    <property type="entry name" value="Pentatricopeptide repeat-containing protein At4g02750"/>
    <property type="match status" value="1"/>
</dbReference>
<dbReference type="Pfam" id="PF20431">
    <property type="entry name" value="E_motif"/>
    <property type="match status" value="1"/>
</dbReference>
<dbReference type="GO" id="GO:0009451">
    <property type="term" value="P:RNA modification"/>
    <property type="evidence" value="ECO:0007669"/>
    <property type="project" value="InterPro"/>
</dbReference>
<name>A0A834ZM44_TETSI</name>
<dbReference type="PANTHER" id="PTHR47926">
    <property type="entry name" value="PENTATRICOPEPTIDE REPEAT-CONTAINING PROTEIN"/>
    <property type="match status" value="1"/>
</dbReference>
<dbReference type="InterPro" id="IPR046848">
    <property type="entry name" value="E_motif"/>
</dbReference>
<keyword evidence="4" id="KW-1185">Reference proteome</keyword>
<evidence type="ECO:0000256" key="2">
    <source>
        <dbReference type="PROSITE-ProRule" id="PRU00708"/>
    </source>
</evidence>
<reference evidence="3 4" key="1">
    <citation type="submission" date="2020-04" db="EMBL/GenBank/DDBJ databases">
        <title>Plant Genome Project.</title>
        <authorList>
            <person name="Zhang R.-G."/>
        </authorList>
    </citation>
    <scope>NUCLEOTIDE SEQUENCE [LARGE SCALE GENOMIC DNA]</scope>
    <source>
        <strain evidence="3">YNK0</strain>
        <tissue evidence="3">Leaf</tissue>
    </source>
</reference>
<dbReference type="Pfam" id="PF01535">
    <property type="entry name" value="PPR"/>
    <property type="match status" value="2"/>
</dbReference>
<sequence>MLDGGVGPDDVTFLGVLCACSHGGLVKEGSQYFDSMRRDYCLVPRIEHYSCMVDLFRRAGLLEEAEEFVKKTMPLEPDSVILGSLFSACQVHKNMELGEGVMKHLLQLDPENNGTYVTLSNIYAATGRWNDVAEVRQKLREKGIKRIPGCSSIEVNYQVQELKSMRCWICWQVERKWHAMYQDSICRKQSDNRKGK</sequence>
<dbReference type="EMBL" id="JABCRI010000002">
    <property type="protein sequence ID" value="KAF8409910.1"/>
    <property type="molecule type" value="Genomic_DNA"/>
</dbReference>
<proteinExistence type="predicted"/>
<accession>A0A834ZM44</accession>
<dbReference type="InterPro" id="IPR002885">
    <property type="entry name" value="PPR_rpt"/>
</dbReference>
<dbReference type="InterPro" id="IPR046960">
    <property type="entry name" value="PPR_At4g14850-like_plant"/>
</dbReference>
<dbReference type="PANTHER" id="PTHR47926:SF537">
    <property type="entry name" value="PENTACOTRIPEPTIDE-REPEAT REGION OF PRORP DOMAIN-CONTAINING PROTEIN"/>
    <property type="match status" value="1"/>
</dbReference>
<dbReference type="Proteomes" id="UP000655225">
    <property type="component" value="Unassembled WGS sequence"/>
</dbReference>
<dbReference type="Gene3D" id="1.25.40.10">
    <property type="entry name" value="Tetratricopeptide repeat domain"/>
    <property type="match status" value="1"/>
</dbReference>
<evidence type="ECO:0008006" key="5">
    <source>
        <dbReference type="Google" id="ProtNLM"/>
    </source>
</evidence>
<comment type="caution">
    <text evidence="3">The sequence shown here is derived from an EMBL/GenBank/DDBJ whole genome shotgun (WGS) entry which is preliminary data.</text>
</comment>
<feature type="repeat" description="PPR" evidence="2">
    <location>
        <begin position="112"/>
        <end position="146"/>
    </location>
</feature>
<dbReference type="GO" id="GO:0003723">
    <property type="term" value="F:RNA binding"/>
    <property type="evidence" value="ECO:0007669"/>
    <property type="project" value="InterPro"/>
</dbReference>
<dbReference type="PROSITE" id="PS51375">
    <property type="entry name" value="PPR"/>
    <property type="match status" value="1"/>
</dbReference>
<evidence type="ECO:0000313" key="3">
    <source>
        <dbReference type="EMBL" id="KAF8409910.1"/>
    </source>
</evidence>
<dbReference type="OMA" id="SKERILM"/>
<evidence type="ECO:0000256" key="1">
    <source>
        <dbReference type="ARBA" id="ARBA00022737"/>
    </source>
</evidence>
<organism evidence="3 4">
    <name type="scientific">Tetracentron sinense</name>
    <name type="common">Spur-leaf</name>
    <dbReference type="NCBI Taxonomy" id="13715"/>
    <lineage>
        <taxon>Eukaryota</taxon>
        <taxon>Viridiplantae</taxon>
        <taxon>Streptophyta</taxon>
        <taxon>Embryophyta</taxon>
        <taxon>Tracheophyta</taxon>
        <taxon>Spermatophyta</taxon>
        <taxon>Magnoliopsida</taxon>
        <taxon>Trochodendrales</taxon>
        <taxon>Trochodendraceae</taxon>
        <taxon>Tetracentron</taxon>
    </lineage>
</organism>
<dbReference type="InterPro" id="IPR011990">
    <property type="entry name" value="TPR-like_helical_dom_sf"/>
</dbReference>
<dbReference type="AlphaFoldDB" id="A0A834ZM44"/>
<gene>
    <name evidence="3" type="ORF">HHK36_002429</name>
</gene>
<dbReference type="SUPFAM" id="SSF48452">
    <property type="entry name" value="TPR-like"/>
    <property type="match status" value="1"/>
</dbReference>
<evidence type="ECO:0000313" key="4">
    <source>
        <dbReference type="Proteomes" id="UP000655225"/>
    </source>
</evidence>
<dbReference type="OrthoDB" id="185373at2759"/>
<keyword evidence="1" id="KW-0677">Repeat</keyword>